<evidence type="ECO:0000313" key="2">
    <source>
        <dbReference type="EMBL" id="CAG9330494.1"/>
    </source>
</evidence>
<accession>A0AAU9JXL5</accession>
<sequence length="266" mass="31030">METRALSNTSAAPKSTSDKHQLKLIHSFMKKVNYIHPLLVPTLNELGLSPNELQPKPIEEFSDKNSTMEVQMLRYSHYEARRQAKIEILSNTLFSKGLFAHKFDSATNSPDDSRVSTNSPSPLRIKRSLSVIHKEPDVTPRYPISPLTTTQRQVLLQQQKLDRFLRVQNNQKYLRVNKEKEIISKEIRQEMKLKKLEEDKALKEAERKQKIQENNMKRQEKLKRKYVEIQENETKALMLEEVINEASDERSKSSLTARASSRRMNE</sequence>
<proteinExistence type="predicted"/>
<gene>
    <name evidence="2" type="ORF">BSTOLATCC_MIC51082</name>
</gene>
<protein>
    <submittedName>
        <fullName evidence="2">Uncharacterized protein</fullName>
    </submittedName>
</protein>
<evidence type="ECO:0000313" key="3">
    <source>
        <dbReference type="Proteomes" id="UP001162131"/>
    </source>
</evidence>
<comment type="caution">
    <text evidence="2">The sequence shown here is derived from an EMBL/GenBank/DDBJ whole genome shotgun (WGS) entry which is preliminary data.</text>
</comment>
<name>A0AAU9JXL5_9CILI</name>
<feature type="region of interest" description="Disordered" evidence="1">
    <location>
        <begin position="244"/>
        <end position="266"/>
    </location>
</feature>
<keyword evidence="3" id="KW-1185">Reference proteome</keyword>
<dbReference type="Proteomes" id="UP001162131">
    <property type="component" value="Unassembled WGS sequence"/>
</dbReference>
<reference evidence="2" key="1">
    <citation type="submission" date="2021-09" db="EMBL/GenBank/DDBJ databases">
        <authorList>
            <consortium name="AG Swart"/>
            <person name="Singh M."/>
            <person name="Singh A."/>
            <person name="Seah K."/>
            <person name="Emmerich C."/>
        </authorList>
    </citation>
    <scope>NUCLEOTIDE SEQUENCE</scope>
    <source>
        <strain evidence="2">ATCC30299</strain>
    </source>
</reference>
<organism evidence="2 3">
    <name type="scientific">Blepharisma stoltei</name>
    <dbReference type="NCBI Taxonomy" id="1481888"/>
    <lineage>
        <taxon>Eukaryota</taxon>
        <taxon>Sar</taxon>
        <taxon>Alveolata</taxon>
        <taxon>Ciliophora</taxon>
        <taxon>Postciliodesmatophora</taxon>
        <taxon>Heterotrichea</taxon>
        <taxon>Heterotrichida</taxon>
        <taxon>Blepharismidae</taxon>
        <taxon>Blepharisma</taxon>
    </lineage>
</organism>
<evidence type="ECO:0000256" key="1">
    <source>
        <dbReference type="SAM" id="MobiDB-lite"/>
    </source>
</evidence>
<dbReference type="EMBL" id="CAJZBQ010000051">
    <property type="protein sequence ID" value="CAG9330494.1"/>
    <property type="molecule type" value="Genomic_DNA"/>
</dbReference>
<dbReference type="AlphaFoldDB" id="A0AAU9JXL5"/>